<evidence type="ECO:0000313" key="3">
    <source>
        <dbReference type="Proteomes" id="UP000265515"/>
    </source>
</evidence>
<keyword evidence="3" id="KW-1185">Reference proteome</keyword>
<organism evidence="2 3">
    <name type="scientific">Chara braunii</name>
    <name type="common">Braun's stonewort</name>
    <dbReference type="NCBI Taxonomy" id="69332"/>
    <lineage>
        <taxon>Eukaryota</taxon>
        <taxon>Viridiplantae</taxon>
        <taxon>Streptophyta</taxon>
        <taxon>Charophyceae</taxon>
        <taxon>Charales</taxon>
        <taxon>Characeae</taxon>
        <taxon>Chara</taxon>
    </lineage>
</organism>
<dbReference type="Proteomes" id="UP000265515">
    <property type="component" value="Unassembled WGS sequence"/>
</dbReference>
<feature type="compositionally biased region" description="Acidic residues" evidence="1">
    <location>
        <begin position="150"/>
        <end position="161"/>
    </location>
</feature>
<protein>
    <submittedName>
        <fullName evidence="2">Uncharacterized protein</fullName>
    </submittedName>
</protein>
<feature type="compositionally biased region" description="Basic and acidic residues" evidence="1">
    <location>
        <begin position="78"/>
        <end position="98"/>
    </location>
</feature>
<feature type="compositionally biased region" description="Basic and acidic residues" evidence="1">
    <location>
        <begin position="15"/>
        <end position="34"/>
    </location>
</feature>
<dbReference type="AlphaFoldDB" id="A0A388M7A7"/>
<dbReference type="Gramene" id="GBG90461">
    <property type="protein sequence ID" value="GBG90461"/>
    <property type="gene ID" value="CBR_g50806"/>
</dbReference>
<proteinExistence type="predicted"/>
<reference evidence="2 3" key="1">
    <citation type="journal article" date="2018" name="Cell">
        <title>The Chara Genome: Secondary Complexity and Implications for Plant Terrestrialization.</title>
        <authorList>
            <person name="Nishiyama T."/>
            <person name="Sakayama H."/>
            <person name="Vries J.D."/>
            <person name="Buschmann H."/>
            <person name="Saint-Marcoux D."/>
            <person name="Ullrich K.K."/>
            <person name="Haas F.B."/>
            <person name="Vanderstraeten L."/>
            <person name="Becker D."/>
            <person name="Lang D."/>
            <person name="Vosolsobe S."/>
            <person name="Rombauts S."/>
            <person name="Wilhelmsson P.K.I."/>
            <person name="Janitza P."/>
            <person name="Kern R."/>
            <person name="Heyl A."/>
            <person name="Rumpler F."/>
            <person name="Villalobos L.I.A.C."/>
            <person name="Clay J.M."/>
            <person name="Skokan R."/>
            <person name="Toyoda A."/>
            <person name="Suzuki Y."/>
            <person name="Kagoshima H."/>
            <person name="Schijlen E."/>
            <person name="Tajeshwar N."/>
            <person name="Catarino B."/>
            <person name="Hetherington A.J."/>
            <person name="Saltykova A."/>
            <person name="Bonnot C."/>
            <person name="Breuninger H."/>
            <person name="Symeonidi A."/>
            <person name="Radhakrishnan G.V."/>
            <person name="Van Nieuwerburgh F."/>
            <person name="Deforce D."/>
            <person name="Chang C."/>
            <person name="Karol K.G."/>
            <person name="Hedrich R."/>
            <person name="Ulvskov P."/>
            <person name="Glockner G."/>
            <person name="Delwiche C.F."/>
            <person name="Petrasek J."/>
            <person name="Van de Peer Y."/>
            <person name="Friml J."/>
            <person name="Beilby M."/>
            <person name="Dolan L."/>
            <person name="Kohara Y."/>
            <person name="Sugano S."/>
            <person name="Fujiyama A."/>
            <person name="Delaux P.-M."/>
            <person name="Quint M."/>
            <person name="TheiBen G."/>
            <person name="Hagemann M."/>
            <person name="Harholt J."/>
            <person name="Dunand C."/>
            <person name="Zachgo S."/>
            <person name="Langdale J."/>
            <person name="Maumus F."/>
            <person name="Straeten D.V.D."/>
            <person name="Gould S.B."/>
            <person name="Rensing S.A."/>
        </authorList>
    </citation>
    <scope>NUCLEOTIDE SEQUENCE [LARGE SCALE GENOMIC DNA]</scope>
    <source>
        <strain evidence="2 3">S276</strain>
    </source>
</reference>
<evidence type="ECO:0000256" key="1">
    <source>
        <dbReference type="SAM" id="MobiDB-lite"/>
    </source>
</evidence>
<gene>
    <name evidence="2" type="ORF">CBR_g50806</name>
</gene>
<feature type="compositionally biased region" description="Basic residues" evidence="1">
    <location>
        <begin position="35"/>
        <end position="45"/>
    </location>
</feature>
<feature type="compositionally biased region" description="Basic and acidic residues" evidence="1">
    <location>
        <begin position="53"/>
        <end position="64"/>
    </location>
</feature>
<sequence length="402" mass="43649">SLKPAGKKDKCRKKSGAEKRESKEHRRSSADHSAKTVHRRRRKSGSKVTVPSSERDISTLKECNESPPSTPVGGKRGRGAENRPSRAPEKKSRDDRSATTHRSSKKRISYKDERPVETIDLGGSDYRYSTPQAEEEEEHDRSTPEKSDGAEDEEGGNEADDNGPSRGQSQDTDEDDNSDGKSASQSTGEDRSAASEGDDSPSPSRTWRSEGERQARNGSDTEESVGDRQIMQHVSVTGKGKKPASHSLPSHSRAANPVPPRGASLHARKRVLVNALLIAESSNYQVLYSEQGAELLTLSCALCLVFPCPSQRQERKRAQGPNDEGAVLAKKMKGKLLRSVAKAFAFSSANDATLYPTEDTFFAEVQATAKLAGGTAEEGLRSHIAKRGIRDVIGECNRIPAS</sequence>
<accession>A0A388M7A7</accession>
<evidence type="ECO:0000313" key="2">
    <source>
        <dbReference type="EMBL" id="GBG90461.1"/>
    </source>
</evidence>
<feature type="non-terminal residue" evidence="2">
    <location>
        <position position="1"/>
    </location>
</feature>
<comment type="caution">
    <text evidence="2">The sequence shown here is derived from an EMBL/GenBank/DDBJ whole genome shotgun (WGS) entry which is preliminary data.</text>
</comment>
<feature type="compositionally biased region" description="Basic and acidic residues" evidence="1">
    <location>
        <begin position="139"/>
        <end position="149"/>
    </location>
</feature>
<dbReference type="EMBL" id="BFEA01000812">
    <property type="protein sequence ID" value="GBG90461.1"/>
    <property type="molecule type" value="Genomic_DNA"/>
</dbReference>
<name>A0A388M7A7_CHABU</name>
<feature type="region of interest" description="Disordered" evidence="1">
    <location>
        <begin position="1"/>
        <end position="262"/>
    </location>
</feature>